<dbReference type="InterPro" id="IPR016035">
    <property type="entry name" value="Acyl_Trfase/lysoPLipase"/>
</dbReference>
<feature type="short sequence motif" description="GXGXXG" evidence="4">
    <location>
        <begin position="10"/>
        <end position="15"/>
    </location>
</feature>
<feature type="short sequence motif" description="DGA/G" evidence="4">
    <location>
        <begin position="159"/>
        <end position="161"/>
    </location>
</feature>
<keyword evidence="1 4" id="KW-0378">Hydrolase</keyword>
<dbReference type="AlphaFoldDB" id="A0A9D2BDU4"/>
<dbReference type="InterPro" id="IPR045943">
    <property type="entry name" value="DUF6363"/>
</dbReference>
<accession>A0A9D2BDU4</accession>
<dbReference type="InterPro" id="IPR050301">
    <property type="entry name" value="NTE"/>
</dbReference>
<evidence type="ECO:0000259" key="5">
    <source>
        <dbReference type="PROSITE" id="PS51635"/>
    </source>
</evidence>
<keyword evidence="3 4" id="KW-0443">Lipid metabolism</keyword>
<proteinExistence type="predicted"/>
<dbReference type="Pfam" id="PF19890">
    <property type="entry name" value="DUF6363"/>
    <property type="match status" value="1"/>
</dbReference>
<organism evidence="6 7">
    <name type="scientific">Candidatus Anaerobutyricum stercoripullorum</name>
    <dbReference type="NCBI Taxonomy" id="2838456"/>
    <lineage>
        <taxon>Bacteria</taxon>
        <taxon>Bacillati</taxon>
        <taxon>Bacillota</taxon>
        <taxon>Clostridia</taxon>
        <taxon>Lachnospirales</taxon>
        <taxon>Lachnospiraceae</taxon>
        <taxon>Anaerobutyricum</taxon>
    </lineage>
</organism>
<dbReference type="PANTHER" id="PTHR14226">
    <property type="entry name" value="NEUROPATHY TARGET ESTERASE/SWISS CHEESE D.MELANOGASTER"/>
    <property type="match status" value="1"/>
</dbReference>
<dbReference type="Proteomes" id="UP000886805">
    <property type="component" value="Unassembled WGS sequence"/>
</dbReference>
<reference evidence="6" key="1">
    <citation type="journal article" date="2021" name="PeerJ">
        <title>Extensive microbial diversity within the chicken gut microbiome revealed by metagenomics and culture.</title>
        <authorList>
            <person name="Gilroy R."/>
            <person name="Ravi A."/>
            <person name="Getino M."/>
            <person name="Pursley I."/>
            <person name="Horton D.L."/>
            <person name="Alikhan N.F."/>
            <person name="Baker D."/>
            <person name="Gharbi K."/>
            <person name="Hall N."/>
            <person name="Watson M."/>
            <person name="Adriaenssens E.M."/>
            <person name="Foster-Nyarko E."/>
            <person name="Jarju S."/>
            <person name="Secka A."/>
            <person name="Antonio M."/>
            <person name="Oren A."/>
            <person name="Chaudhuri R.R."/>
            <person name="La Ragione R."/>
            <person name="Hildebrand F."/>
            <person name="Pallen M.J."/>
        </authorList>
    </citation>
    <scope>NUCLEOTIDE SEQUENCE</scope>
    <source>
        <strain evidence="6">ChiSxjej3B15-1167</strain>
    </source>
</reference>
<feature type="domain" description="PNPLA" evidence="5">
    <location>
        <begin position="6"/>
        <end position="172"/>
    </location>
</feature>
<dbReference type="InterPro" id="IPR002641">
    <property type="entry name" value="PNPLA_dom"/>
</dbReference>
<dbReference type="PANTHER" id="PTHR14226:SF25">
    <property type="entry name" value="PHOSPHOESTERASE"/>
    <property type="match status" value="1"/>
</dbReference>
<name>A0A9D2BDU4_9FIRM</name>
<sequence length="282" mass="31684">MYNAGLILEGGGMRGVYTAGVLDAFLEQDVEFSSIYGVSAGSCHACSYMSKQPGRAFRVNVDYLDDPGYCGVRTFLHTGNIFGVDMLYSQIPNVLDPFDYEAFKNYPGTLYAVLTDVDTGEPVYIKVKDLNRQMWAIRASSSLPLVSKSLRVNGHTFLDGGVADSIPIRKSMDDGNTKNVVVLTREVGYQKEPNSAIRLMKMRYPKSKAFVKKMANRHIRYNETLAFLEEEERAGRVFIIRPQEKVQVGRIEKNREKLDALYQIGLEDGRNAMAAMKAYLEK</sequence>
<dbReference type="GO" id="GO:0016042">
    <property type="term" value="P:lipid catabolic process"/>
    <property type="evidence" value="ECO:0007669"/>
    <property type="project" value="UniProtKB-UniRule"/>
</dbReference>
<dbReference type="Pfam" id="PF01734">
    <property type="entry name" value="Patatin"/>
    <property type="match status" value="1"/>
</dbReference>
<evidence type="ECO:0000256" key="1">
    <source>
        <dbReference type="ARBA" id="ARBA00022801"/>
    </source>
</evidence>
<feature type="short sequence motif" description="GXSXG" evidence="4">
    <location>
        <begin position="37"/>
        <end position="41"/>
    </location>
</feature>
<feature type="active site" description="Nucleophile" evidence="4">
    <location>
        <position position="39"/>
    </location>
</feature>
<protein>
    <submittedName>
        <fullName evidence="6">Patatin family protein</fullName>
    </submittedName>
</protein>
<dbReference type="CDD" id="cd07208">
    <property type="entry name" value="Pat_hypo_Ecoli_yjju_like"/>
    <property type="match status" value="1"/>
</dbReference>
<evidence type="ECO:0000313" key="7">
    <source>
        <dbReference type="Proteomes" id="UP000886805"/>
    </source>
</evidence>
<dbReference type="GO" id="GO:0016787">
    <property type="term" value="F:hydrolase activity"/>
    <property type="evidence" value="ECO:0007669"/>
    <property type="project" value="UniProtKB-UniRule"/>
</dbReference>
<gene>
    <name evidence="6" type="ORF">H9849_02380</name>
</gene>
<dbReference type="InterPro" id="IPR037483">
    <property type="entry name" value="YjjU-like"/>
</dbReference>
<feature type="active site" description="Proton acceptor" evidence="4">
    <location>
        <position position="159"/>
    </location>
</feature>
<comment type="caution">
    <text evidence="6">The sequence shown here is derived from an EMBL/GenBank/DDBJ whole genome shotgun (WGS) entry which is preliminary data.</text>
</comment>
<evidence type="ECO:0000256" key="3">
    <source>
        <dbReference type="ARBA" id="ARBA00023098"/>
    </source>
</evidence>
<keyword evidence="2 4" id="KW-0442">Lipid degradation</keyword>
<dbReference type="PROSITE" id="PS51635">
    <property type="entry name" value="PNPLA"/>
    <property type="match status" value="1"/>
</dbReference>
<dbReference type="Gene3D" id="3.40.1090.10">
    <property type="entry name" value="Cytosolic phospholipase A2 catalytic domain"/>
    <property type="match status" value="2"/>
</dbReference>
<reference evidence="6" key="2">
    <citation type="submission" date="2021-04" db="EMBL/GenBank/DDBJ databases">
        <authorList>
            <person name="Gilroy R."/>
        </authorList>
    </citation>
    <scope>NUCLEOTIDE SEQUENCE</scope>
    <source>
        <strain evidence="6">ChiSxjej3B15-1167</strain>
    </source>
</reference>
<dbReference type="SUPFAM" id="SSF52151">
    <property type="entry name" value="FabD/lysophospholipase-like"/>
    <property type="match status" value="1"/>
</dbReference>
<evidence type="ECO:0000256" key="4">
    <source>
        <dbReference type="PROSITE-ProRule" id="PRU01161"/>
    </source>
</evidence>
<evidence type="ECO:0000313" key="6">
    <source>
        <dbReference type="EMBL" id="HIX71847.1"/>
    </source>
</evidence>
<dbReference type="EMBL" id="DXEQ01000067">
    <property type="protein sequence ID" value="HIX71847.1"/>
    <property type="molecule type" value="Genomic_DNA"/>
</dbReference>
<evidence type="ECO:0000256" key="2">
    <source>
        <dbReference type="ARBA" id="ARBA00022963"/>
    </source>
</evidence>